<sequence length="418" mass="47976">MTLCPLLLTFLIAIITVIVLFSVALHPQAKGLETAGLEAWLSWLLAVMLVLVEIFLVTLVYNLVVMSYYQDKIFKKVLIQRGFKELVEDQDRHAGCARTCRSCCRVSLWLRLVLLIITLPLHLLPILGSILYASLNGTIVAWEYHLLYFELKNFSYGQQRDFVDKYKVQYSSFGMQALLLEMIPGLGLLFVFTNAVGAALFAAQLESKECEENHMQEDQIQSSWNSAANNTHAYNNIYVAPGVVAMHPQEQELYSVGVPQGLAWALAVMLCLIESFLIVILYSLLCLAYYQDKIFEFVMREQGHDELMNHQRRHASCLRLCSSCCRGMQMYALLNGQLVAWEYHFFYFELKNYSLEQQQTLINERSLQYRRFGMQALLFEMISGIGAIFMFTNTIGAALFVRALKKKKLPRLCYHLLE</sequence>
<feature type="transmembrane region" description="Helical" evidence="5">
    <location>
        <begin position="170"/>
        <end position="192"/>
    </location>
</feature>
<dbReference type="Proteomes" id="UP001160483">
    <property type="component" value="Unassembled WGS sequence"/>
</dbReference>
<protein>
    <submittedName>
        <fullName evidence="6">Uncharacterized protein</fullName>
    </submittedName>
</protein>
<dbReference type="Pfam" id="PF07264">
    <property type="entry name" value="EI24"/>
    <property type="match status" value="1"/>
</dbReference>
<name>A0AAU9KPG4_9STRA</name>
<keyword evidence="4 5" id="KW-0472">Membrane</keyword>
<gene>
    <name evidence="6" type="ORF">PBS003_LOCUS379</name>
</gene>
<feature type="transmembrane region" description="Helical" evidence="5">
    <location>
        <begin position="108"/>
        <end position="124"/>
    </location>
</feature>
<evidence type="ECO:0000313" key="7">
    <source>
        <dbReference type="Proteomes" id="UP001160483"/>
    </source>
</evidence>
<evidence type="ECO:0000256" key="2">
    <source>
        <dbReference type="ARBA" id="ARBA00022692"/>
    </source>
</evidence>
<reference evidence="6" key="1">
    <citation type="submission" date="2021-11" db="EMBL/GenBank/DDBJ databases">
        <authorList>
            <person name="Islam A."/>
            <person name="Islam S."/>
            <person name="Flora M.S."/>
            <person name="Rahman M."/>
            <person name="Ziaur R.M."/>
            <person name="Epstein J.H."/>
            <person name="Hassan M."/>
            <person name="Klassen M."/>
            <person name="Woodard K."/>
            <person name="Webb A."/>
            <person name="Webby R.J."/>
            <person name="El Zowalaty M.E."/>
        </authorList>
    </citation>
    <scope>NUCLEOTIDE SEQUENCE</scope>
    <source>
        <strain evidence="6">Pbs3</strain>
    </source>
</reference>
<accession>A0AAU9KPG4</accession>
<evidence type="ECO:0000256" key="3">
    <source>
        <dbReference type="ARBA" id="ARBA00022989"/>
    </source>
</evidence>
<proteinExistence type="predicted"/>
<dbReference type="PANTHER" id="PTHR34292:SF2">
    <property type="entry name" value="OUTER SPORE WALL PROTEIN LDS1"/>
    <property type="match status" value="1"/>
</dbReference>
<evidence type="ECO:0000256" key="4">
    <source>
        <dbReference type="ARBA" id="ARBA00023136"/>
    </source>
</evidence>
<feature type="transmembrane region" description="Helical" evidence="5">
    <location>
        <begin position="130"/>
        <end position="149"/>
    </location>
</feature>
<comment type="subcellular location">
    <subcellularLocation>
        <location evidence="1">Membrane</location>
        <topology evidence="1">Multi-pass membrane protein</topology>
    </subcellularLocation>
</comment>
<evidence type="ECO:0000313" key="6">
    <source>
        <dbReference type="EMBL" id="CAH0473491.1"/>
    </source>
</evidence>
<dbReference type="InterPro" id="IPR059112">
    <property type="entry name" value="CysZ/EI24"/>
</dbReference>
<dbReference type="AlphaFoldDB" id="A0AAU9KPG4"/>
<feature type="transmembrane region" description="Helical" evidence="5">
    <location>
        <begin position="41"/>
        <end position="65"/>
    </location>
</feature>
<dbReference type="PANTHER" id="PTHR34292">
    <property type="entry name" value="OUTER SPORE WALL PROTEIN LDS1"/>
    <property type="match status" value="1"/>
</dbReference>
<keyword evidence="2 5" id="KW-0812">Transmembrane</keyword>
<evidence type="ECO:0000256" key="5">
    <source>
        <dbReference type="SAM" id="Phobius"/>
    </source>
</evidence>
<dbReference type="EMBL" id="CAKKTJ010000085">
    <property type="protein sequence ID" value="CAH0473491.1"/>
    <property type="molecule type" value="Genomic_DNA"/>
</dbReference>
<keyword evidence="3 5" id="KW-1133">Transmembrane helix</keyword>
<feature type="transmembrane region" description="Helical" evidence="5">
    <location>
        <begin position="262"/>
        <end position="290"/>
    </location>
</feature>
<evidence type="ECO:0000256" key="1">
    <source>
        <dbReference type="ARBA" id="ARBA00004141"/>
    </source>
</evidence>
<comment type="caution">
    <text evidence="6">The sequence shown here is derived from an EMBL/GenBank/DDBJ whole genome shotgun (WGS) entry which is preliminary data.</text>
</comment>
<organism evidence="6 7">
    <name type="scientific">Peronospora belbahrii</name>
    <dbReference type="NCBI Taxonomy" id="622444"/>
    <lineage>
        <taxon>Eukaryota</taxon>
        <taxon>Sar</taxon>
        <taxon>Stramenopiles</taxon>
        <taxon>Oomycota</taxon>
        <taxon>Peronosporomycetes</taxon>
        <taxon>Peronosporales</taxon>
        <taxon>Peronosporaceae</taxon>
        <taxon>Peronospora</taxon>
    </lineage>
</organism>
<feature type="transmembrane region" description="Helical" evidence="5">
    <location>
        <begin position="377"/>
        <end position="401"/>
    </location>
</feature>
<dbReference type="InterPro" id="IPR052786">
    <property type="entry name" value="Spore_wall_assembly"/>
</dbReference>